<dbReference type="GO" id="GO:0005881">
    <property type="term" value="C:cytoplasmic microtubule"/>
    <property type="evidence" value="ECO:0007669"/>
    <property type="project" value="TreeGrafter"/>
</dbReference>
<dbReference type="VEuPathDB" id="TrichDB:TRFO_05637"/>
<dbReference type="InterPro" id="IPR034085">
    <property type="entry name" value="TOG"/>
</dbReference>
<keyword evidence="4" id="KW-1185">Reference proteome</keyword>
<dbReference type="GO" id="GO:0000226">
    <property type="term" value="P:microtubule cytoskeleton organization"/>
    <property type="evidence" value="ECO:0007669"/>
    <property type="project" value="TreeGrafter"/>
</dbReference>
<accession>A0A1J4K6B9</accession>
<gene>
    <name evidence="3" type="ORF">TRFO_05637</name>
</gene>
<feature type="compositionally biased region" description="Polar residues" evidence="1">
    <location>
        <begin position="274"/>
        <end position="285"/>
    </location>
</feature>
<protein>
    <recommendedName>
        <fullName evidence="2">TOG domain-containing protein</fullName>
    </recommendedName>
</protein>
<evidence type="ECO:0000256" key="1">
    <source>
        <dbReference type="SAM" id="MobiDB-lite"/>
    </source>
</evidence>
<organism evidence="3 4">
    <name type="scientific">Tritrichomonas foetus</name>
    <dbReference type="NCBI Taxonomy" id="1144522"/>
    <lineage>
        <taxon>Eukaryota</taxon>
        <taxon>Metamonada</taxon>
        <taxon>Parabasalia</taxon>
        <taxon>Tritrichomonadida</taxon>
        <taxon>Tritrichomonadidae</taxon>
        <taxon>Tritrichomonas</taxon>
    </lineage>
</organism>
<reference evidence="3" key="1">
    <citation type="submission" date="2016-10" db="EMBL/GenBank/DDBJ databases">
        <authorList>
            <person name="Benchimol M."/>
            <person name="Almeida L.G."/>
            <person name="Vasconcelos A.T."/>
            <person name="Perreira-Neves A."/>
            <person name="Rosa I.A."/>
            <person name="Tasca T."/>
            <person name="Bogo M.R."/>
            <person name="de Souza W."/>
        </authorList>
    </citation>
    <scope>NUCLEOTIDE SEQUENCE [LARGE SCALE GENOMIC DNA]</scope>
    <source>
        <strain evidence="3">K</strain>
    </source>
</reference>
<dbReference type="GO" id="GO:0008017">
    <property type="term" value="F:microtubule binding"/>
    <property type="evidence" value="ECO:0007669"/>
    <property type="project" value="TreeGrafter"/>
</dbReference>
<dbReference type="GeneID" id="94827319"/>
<dbReference type="RefSeq" id="XP_068359560.1">
    <property type="nucleotide sequence ID" value="XM_068492615.1"/>
</dbReference>
<feature type="compositionally biased region" description="Polar residues" evidence="1">
    <location>
        <begin position="357"/>
        <end position="369"/>
    </location>
</feature>
<dbReference type="Proteomes" id="UP000179807">
    <property type="component" value="Unassembled WGS sequence"/>
</dbReference>
<feature type="domain" description="TOG" evidence="2">
    <location>
        <begin position="6"/>
        <end position="241"/>
    </location>
</feature>
<dbReference type="PANTHER" id="PTHR21567">
    <property type="entry name" value="CLASP"/>
    <property type="match status" value="1"/>
</dbReference>
<comment type="caution">
    <text evidence="3">The sequence shown here is derived from an EMBL/GenBank/DDBJ whole genome shotgun (WGS) entry which is preliminary data.</text>
</comment>
<dbReference type="SUPFAM" id="SSF48371">
    <property type="entry name" value="ARM repeat"/>
    <property type="match status" value="1"/>
</dbReference>
<proteinExistence type="predicted"/>
<feature type="region of interest" description="Disordered" evidence="1">
    <location>
        <begin position="316"/>
        <end position="343"/>
    </location>
</feature>
<dbReference type="InterPro" id="IPR024395">
    <property type="entry name" value="CLASP_N_dom"/>
</dbReference>
<feature type="region of interest" description="Disordered" evidence="1">
    <location>
        <begin position="274"/>
        <end position="303"/>
    </location>
</feature>
<dbReference type="Gene3D" id="1.25.10.10">
    <property type="entry name" value="Leucine-rich Repeat Variant"/>
    <property type="match status" value="2"/>
</dbReference>
<sequence length="590" mass="65556">MSSVVFGRAHVSEELECGFIPSNIIDELQSNDSSQHIEAAQNLLSLSEKSPIESIDFKSFLIFSAQFFLDDNFSVINCFNEIVEGFLPQVGQSAIDVLEEFLTMIITPLSDDRRAVRILVVNLMLLYIDTTRSLDLLRALLPLFPDQPVLAKTEMLDFATQSIQRLRPTNALYPVMAEAITEALKLTDISIQNAAARLLNQICSINPEFIKMLPQSATSFLSDEDQRKLQKAAAVRRPAPPSLPLLVKTPIIPKPQLNPRGRNLILRPNVNKNNKVHVTSHSGPQAPSGRAGPLPPMQPEISEDPLNELRDRYQCQSQPGIHPPAEPRPPEHAGRSSQAPRAPRLRISQDKFKISPPGSNHSQSPNSEPLSEIDEILNNLQNNDWEIQNDTIISLIEMVQTKPKFVSSNLRAIVFALMTSVSSLRSALAETALTCLRDISSEFGEDMTPFFESILNHLLTVLMSNRPAIARLAADCISAILVNIDRDAALKFLGKDHSEKSSLIKEHLSLCIDALCGDCTDPSELLDTIGMLLLDESDNTKEHATASLLQLNQNFENLKDLDVIKNMDTERREAIMNILKDCRPLPEPVL</sequence>
<dbReference type="InterPro" id="IPR011989">
    <property type="entry name" value="ARM-like"/>
</dbReference>
<evidence type="ECO:0000313" key="3">
    <source>
        <dbReference type="EMBL" id="OHT06424.1"/>
    </source>
</evidence>
<feature type="region of interest" description="Disordered" evidence="1">
    <location>
        <begin position="351"/>
        <end position="370"/>
    </location>
</feature>
<evidence type="ECO:0000259" key="2">
    <source>
        <dbReference type="SMART" id="SM01349"/>
    </source>
</evidence>
<dbReference type="AlphaFoldDB" id="A0A1J4K6B9"/>
<evidence type="ECO:0000313" key="4">
    <source>
        <dbReference type="Proteomes" id="UP000179807"/>
    </source>
</evidence>
<name>A0A1J4K6B9_9EUKA</name>
<dbReference type="SMART" id="SM01349">
    <property type="entry name" value="TOG"/>
    <property type="match status" value="2"/>
</dbReference>
<dbReference type="InterPro" id="IPR016024">
    <property type="entry name" value="ARM-type_fold"/>
</dbReference>
<dbReference type="Pfam" id="PF12348">
    <property type="entry name" value="CLASP_N"/>
    <property type="match status" value="1"/>
</dbReference>
<feature type="domain" description="TOG" evidence="2">
    <location>
        <begin position="362"/>
        <end position="588"/>
    </location>
</feature>
<dbReference type="EMBL" id="MLAK01000727">
    <property type="protein sequence ID" value="OHT06424.1"/>
    <property type="molecule type" value="Genomic_DNA"/>
</dbReference>
<dbReference type="OrthoDB" id="46159at2759"/>